<protein>
    <submittedName>
        <fullName evidence="2">Uncharacterized protein</fullName>
    </submittedName>
</protein>
<keyword evidence="3" id="KW-1185">Reference proteome</keyword>
<dbReference type="EnsemblPlants" id="AET3Gv20093300.1">
    <property type="protein sequence ID" value="AET3Gv20093300.1"/>
    <property type="gene ID" value="AET3Gv20093300"/>
</dbReference>
<evidence type="ECO:0000313" key="3">
    <source>
        <dbReference type="Proteomes" id="UP000015105"/>
    </source>
</evidence>
<feature type="chain" id="PRO_5042372267" evidence="1">
    <location>
        <begin position="30"/>
        <end position="97"/>
    </location>
</feature>
<dbReference type="EnsemblPlants" id="AET3Gv20093300.2">
    <property type="protein sequence ID" value="AET3Gv20093300.2"/>
    <property type="gene ID" value="AET3Gv20093300"/>
</dbReference>
<reference evidence="2" key="4">
    <citation type="submission" date="2019-03" db="UniProtKB">
        <authorList>
            <consortium name="EnsemblPlants"/>
        </authorList>
    </citation>
    <scope>IDENTIFICATION</scope>
</reference>
<organism evidence="2 3">
    <name type="scientific">Aegilops tauschii subsp. strangulata</name>
    <name type="common">Goatgrass</name>
    <dbReference type="NCBI Taxonomy" id="200361"/>
    <lineage>
        <taxon>Eukaryota</taxon>
        <taxon>Viridiplantae</taxon>
        <taxon>Streptophyta</taxon>
        <taxon>Embryophyta</taxon>
        <taxon>Tracheophyta</taxon>
        <taxon>Spermatophyta</taxon>
        <taxon>Magnoliopsida</taxon>
        <taxon>Liliopsida</taxon>
        <taxon>Poales</taxon>
        <taxon>Poaceae</taxon>
        <taxon>BOP clade</taxon>
        <taxon>Pooideae</taxon>
        <taxon>Triticodae</taxon>
        <taxon>Triticeae</taxon>
        <taxon>Triticinae</taxon>
        <taxon>Aegilops</taxon>
    </lineage>
</organism>
<reference evidence="2" key="3">
    <citation type="journal article" date="2017" name="Nature">
        <title>Genome sequence of the progenitor of the wheat D genome Aegilops tauschii.</title>
        <authorList>
            <person name="Luo M.C."/>
            <person name="Gu Y.Q."/>
            <person name="Puiu D."/>
            <person name="Wang H."/>
            <person name="Twardziok S.O."/>
            <person name="Deal K.R."/>
            <person name="Huo N."/>
            <person name="Zhu T."/>
            <person name="Wang L."/>
            <person name="Wang Y."/>
            <person name="McGuire P.E."/>
            <person name="Liu S."/>
            <person name="Long H."/>
            <person name="Ramasamy R.K."/>
            <person name="Rodriguez J.C."/>
            <person name="Van S.L."/>
            <person name="Yuan L."/>
            <person name="Wang Z."/>
            <person name="Xia Z."/>
            <person name="Xiao L."/>
            <person name="Anderson O.D."/>
            <person name="Ouyang S."/>
            <person name="Liang Y."/>
            <person name="Zimin A.V."/>
            <person name="Pertea G."/>
            <person name="Qi P."/>
            <person name="Bennetzen J.L."/>
            <person name="Dai X."/>
            <person name="Dawson M.W."/>
            <person name="Muller H.G."/>
            <person name="Kugler K."/>
            <person name="Rivarola-Duarte L."/>
            <person name="Spannagl M."/>
            <person name="Mayer K.F.X."/>
            <person name="Lu F.H."/>
            <person name="Bevan M.W."/>
            <person name="Leroy P."/>
            <person name="Li P."/>
            <person name="You F.M."/>
            <person name="Sun Q."/>
            <person name="Liu Z."/>
            <person name="Lyons E."/>
            <person name="Wicker T."/>
            <person name="Salzberg S.L."/>
            <person name="Devos K.M."/>
            <person name="Dvorak J."/>
        </authorList>
    </citation>
    <scope>NUCLEOTIDE SEQUENCE [LARGE SCALE GENOMIC DNA]</scope>
    <source>
        <strain evidence="2">cv. AL8/78</strain>
    </source>
</reference>
<accession>A0A453DUP2</accession>
<reference evidence="3" key="2">
    <citation type="journal article" date="2017" name="Nat. Plants">
        <title>The Aegilops tauschii genome reveals multiple impacts of transposons.</title>
        <authorList>
            <person name="Zhao G."/>
            <person name="Zou C."/>
            <person name="Li K."/>
            <person name="Wang K."/>
            <person name="Li T."/>
            <person name="Gao L."/>
            <person name="Zhang X."/>
            <person name="Wang H."/>
            <person name="Yang Z."/>
            <person name="Liu X."/>
            <person name="Jiang W."/>
            <person name="Mao L."/>
            <person name="Kong X."/>
            <person name="Jiao Y."/>
            <person name="Jia J."/>
        </authorList>
    </citation>
    <scope>NUCLEOTIDE SEQUENCE [LARGE SCALE GENOMIC DNA]</scope>
    <source>
        <strain evidence="3">cv. AL8/78</strain>
    </source>
</reference>
<dbReference type="Proteomes" id="UP000015105">
    <property type="component" value="Chromosome 3D"/>
</dbReference>
<keyword evidence="1" id="KW-0732">Signal</keyword>
<evidence type="ECO:0000313" key="2">
    <source>
        <dbReference type="EnsemblPlants" id="AET3Gv20093300.2"/>
    </source>
</evidence>
<dbReference type="Gramene" id="AET3Gv20093300.2">
    <property type="protein sequence ID" value="AET3Gv20093300.2"/>
    <property type="gene ID" value="AET3Gv20093300"/>
</dbReference>
<proteinExistence type="predicted"/>
<evidence type="ECO:0000256" key="1">
    <source>
        <dbReference type="SAM" id="SignalP"/>
    </source>
</evidence>
<reference evidence="3" key="1">
    <citation type="journal article" date="2014" name="Science">
        <title>Ancient hybridizations among the ancestral genomes of bread wheat.</title>
        <authorList>
            <consortium name="International Wheat Genome Sequencing Consortium,"/>
            <person name="Marcussen T."/>
            <person name="Sandve S.R."/>
            <person name="Heier L."/>
            <person name="Spannagl M."/>
            <person name="Pfeifer M."/>
            <person name="Jakobsen K.S."/>
            <person name="Wulff B.B."/>
            <person name="Steuernagel B."/>
            <person name="Mayer K.F."/>
            <person name="Olsen O.A."/>
        </authorList>
    </citation>
    <scope>NUCLEOTIDE SEQUENCE [LARGE SCALE GENOMIC DNA]</scope>
    <source>
        <strain evidence="3">cv. AL8/78</strain>
    </source>
</reference>
<dbReference type="AlphaFoldDB" id="A0A453DUP2"/>
<feature type="signal peptide" evidence="1">
    <location>
        <begin position="1"/>
        <end position="29"/>
    </location>
</feature>
<name>A0A453DUP2_AEGTS</name>
<reference evidence="2" key="5">
    <citation type="journal article" date="2021" name="G3 (Bethesda)">
        <title>Aegilops tauschii genome assembly Aet v5.0 features greater sequence contiguity and improved annotation.</title>
        <authorList>
            <person name="Wang L."/>
            <person name="Zhu T."/>
            <person name="Rodriguez J.C."/>
            <person name="Deal K.R."/>
            <person name="Dubcovsky J."/>
            <person name="McGuire P.E."/>
            <person name="Lux T."/>
            <person name="Spannagl M."/>
            <person name="Mayer K.F.X."/>
            <person name="Baldrich P."/>
            <person name="Meyers B.C."/>
            <person name="Huo N."/>
            <person name="Gu Y.Q."/>
            <person name="Zhou H."/>
            <person name="Devos K.M."/>
            <person name="Bennetzen J.L."/>
            <person name="Unver T."/>
            <person name="Budak H."/>
            <person name="Gulick P.J."/>
            <person name="Galiba G."/>
            <person name="Kalapos B."/>
            <person name="Nelson D.R."/>
            <person name="Li P."/>
            <person name="You F.M."/>
            <person name="Luo M.C."/>
            <person name="Dvorak J."/>
        </authorList>
    </citation>
    <scope>NUCLEOTIDE SEQUENCE [LARGE SCALE GENOMIC DNA]</scope>
    <source>
        <strain evidence="2">cv. AL8/78</strain>
    </source>
</reference>
<dbReference type="Gramene" id="AET3Gv20093300.1">
    <property type="protein sequence ID" value="AET3Gv20093300.1"/>
    <property type="gene ID" value="AET3Gv20093300"/>
</dbReference>
<sequence>MQDCRLIDSFIAQHVLTFILLPLWKPGTGEDCRETQEEAQERGLGLWCWLQSWSTHLFAWGPSASLKGDGSMVNDWNIYPAPHVLLSTTVPASSTIY</sequence>